<dbReference type="InterPro" id="IPR028974">
    <property type="entry name" value="TSP_type-3_rpt"/>
</dbReference>
<proteinExistence type="predicted"/>
<evidence type="ECO:0000313" key="2">
    <source>
        <dbReference type="EMBL" id="SVD30371.1"/>
    </source>
</evidence>
<feature type="non-terminal residue" evidence="2">
    <location>
        <position position="1"/>
    </location>
</feature>
<feature type="non-terminal residue" evidence="2">
    <location>
        <position position="295"/>
    </location>
</feature>
<dbReference type="AlphaFoldDB" id="A0A382U9E1"/>
<sequence length="295" mass="32381">EHYAYSGQMWFNTDSFYVIPYDCEVTIDAELRDDNGSLIDSVSASLDAPCEQPDETEITSLWLDWDFCNHVCPWNLTNGDTDNISASEWPGNPEHYFFLSVDNTTDDWSDMSEWLNMSYVVSIDGAVVLEGYDEHYAYSGQMWFNTDSFYVSLYDCEVTIDAELLDEDGSVLDSVSAKLAAPCDTDSDGDGVGDATDDFPYDANETVDSDGDGIGDNSDEFPEDPNESSDADGDGTGDNEDSDDDGDGIDDDEDDSDGDGVMDDVDDFPYDETETTDSDGDGVGDNADDFPYDAN</sequence>
<feature type="compositionally biased region" description="Acidic residues" evidence="1">
    <location>
        <begin position="185"/>
        <end position="295"/>
    </location>
</feature>
<gene>
    <name evidence="2" type="ORF">METZ01_LOCUS383225</name>
</gene>
<name>A0A382U9E1_9ZZZZ</name>
<organism evidence="2">
    <name type="scientific">marine metagenome</name>
    <dbReference type="NCBI Taxonomy" id="408172"/>
    <lineage>
        <taxon>unclassified sequences</taxon>
        <taxon>metagenomes</taxon>
        <taxon>ecological metagenomes</taxon>
    </lineage>
</organism>
<dbReference type="SUPFAM" id="SSF103647">
    <property type="entry name" value="TSP type-3 repeat"/>
    <property type="match status" value="1"/>
</dbReference>
<dbReference type="Gene3D" id="4.10.1080.10">
    <property type="entry name" value="TSP type-3 repeat"/>
    <property type="match status" value="1"/>
</dbReference>
<accession>A0A382U9E1</accession>
<dbReference type="GO" id="GO:0005509">
    <property type="term" value="F:calcium ion binding"/>
    <property type="evidence" value="ECO:0007669"/>
    <property type="project" value="InterPro"/>
</dbReference>
<evidence type="ECO:0000256" key="1">
    <source>
        <dbReference type="SAM" id="MobiDB-lite"/>
    </source>
</evidence>
<reference evidence="2" key="1">
    <citation type="submission" date="2018-05" db="EMBL/GenBank/DDBJ databases">
        <authorList>
            <person name="Lanie J.A."/>
            <person name="Ng W.-L."/>
            <person name="Kazmierczak K.M."/>
            <person name="Andrzejewski T.M."/>
            <person name="Davidsen T.M."/>
            <person name="Wayne K.J."/>
            <person name="Tettelin H."/>
            <person name="Glass J.I."/>
            <person name="Rusch D."/>
            <person name="Podicherti R."/>
            <person name="Tsui H.-C.T."/>
            <person name="Winkler M.E."/>
        </authorList>
    </citation>
    <scope>NUCLEOTIDE SEQUENCE</scope>
</reference>
<dbReference type="EMBL" id="UINC01142185">
    <property type="protein sequence ID" value="SVD30371.1"/>
    <property type="molecule type" value="Genomic_DNA"/>
</dbReference>
<feature type="region of interest" description="Disordered" evidence="1">
    <location>
        <begin position="181"/>
        <end position="295"/>
    </location>
</feature>
<protein>
    <submittedName>
        <fullName evidence="2">Uncharacterized protein</fullName>
    </submittedName>
</protein>